<name>A0A8H9HHG9_KITAU</name>
<sequence length="208" mass="22375">MAEGEASGRATTRTSSPEPGPHITRTAASTASVPPAATAHTFRERRGGSGGGATGGPVRGGPAWGGTGTGGGCQAFDGHCHCPPVGCPVICSSFQRAPAVPFRAQRARGRRDMTRKRGLDGRGLPPRHMLGVMETNSTTAHLIEVAEFRTDSRYRLVHFEGHGWEPLAPEEFEPRIHQLFPGLDPRDPAKVHWADRPWEWPAWHPGEA</sequence>
<proteinExistence type="predicted"/>
<reference evidence="2" key="1">
    <citation type="journal article" date="2014" name="Int. J. Syst. Evol. Microbiol.">
        <title>Complete genome sequence of Corynebacterium casei LMG S-19264T (=DSM 44701T), isolated from a smear-ripened cheese.</title>
        <authorList>
            <consortium name="US DOE Joint Genome Institute (JGI-PGF)"/>
            <person name="Walter F."/>
            <person name="Albersmeier A."/>
            <person name="Kalinowski J."/>
            <person name="Ruckert C."/>
        </authorList>
    </citation>
    <scope>NUCLEOTIDE SEQUENCE</scope>
    <source>
        <strain evidence="2">JCM 4434</strain>
    </source>
</reference>
<feature type="compositionally biased region" description="Low complexity" evidence="1">
    <location>
        <begin position="24"/>
        <end position="40"/>
    </location>
</feature>
<feature type="region of interest" description="Disordered" evidence="1">
    <location>
        <begin position="1"/>
        <end position="63"/>
    </location>
</feature>
<feature type="region of interest" description="Disordered" evidence="1">
    <location>
        <begin position="103"/>
        <end position="125"/>
    </location>
</feature>
<feature type="compositionally biased region" description="Gly residues" evidence="1">
    <location>
        <begin position="48"/>
        <end position="63"/>
    </location>
</feature>
<accession>A0A8H9HHG9</accession>
<reference evidence="2" key="2">
    <citation type="submission" date="2020-09" db="EMBL/GenBank/DDBJ databases">
        <authorList>
            <person name="Sun Q."/>
            <person name="Ohkuma M."/>
        </authorList>
    </citation>
    <scope>NUCLEOTIDE SEQUENCE</scope>
    <source>
        <strain evidence="2">JCM 4434</strain>
    </source>
</reference>
<comment type="caution">
    <text evidence="2">The sequence shown here is derived from an EMBL/GenBank/DDBJ whole genome shotgun (WGS) entry which is preliminary data.</text>
</comment>
<evidence type="ECO:0000256" key="1">
    <source>
        <dbReference type="SAM" id="MobiDB-lite"/>
    </source>
</evidence>
<feature type="compositionally biased region" description="Basic and acidic residues" evidence="1">
    <location>
        <begin position="110"/>
        <end position="120"/>
    </location>
</feature>
<evidence type="ECO:0000313" key="3">
    <source>
        <dbReference type="Proteomes" id="UP000610124"/>
    </source>
</evidence>
<organism evidence="2 3">
    <name type="scientific">Kitasatospora aureofaciens</name>
    <name type="common">Streptomyces aureofaciens</name>
    <dbReference type="NCBI Taxonomy" id="1894"/>
    <lineage>
        <taxon>Bacteria</taxon>
        <taxon>Bacillati</taxon>
        <taxon>Actinomycetota</taxon>
        <taxon>Actinomycetes</taxon>
        <taxon>Kitasatosporales</taxon>
        <taxon>Streptomycetaceae</taxon>
        <taxon>Kitasatospora</taxon>
    </lineage>
</organism>
<protein>
    <submittedName>
        <fullName evidence="2">Uncharacterized protein</fullName>
    </submittedName>
</protein>
<gene>
    <name evidence="2" type="ORF">GCM10010502_06740</name>
</gene>
<evidence type="ECO:0000313" key="2">
    <source>
        <dbReference type="EMBL" id="GGU58646.1"/>
    </source>
</evidence>
<dbReference type="EMBL" id="BMUB01000001">
    <property type="protein sequence ID" value="GGU58646.1"/>
    <property type="molecule type" value="Genomic_DNA"/>
</dbReference>
<dbReference type="AlphaFoldDB" id="A0A8H9HHG9"/>
<dbReference type="Proteomes" id="UP000610124">
    <property type="component" value="Unassembled WGS sequence"/>
</dbReference>